<name>A0A7X3MH10_9FIRM</name>
<dbReference type="SUPFAM" id="SSF51161">
    <property type="entry name" value="Trimeric LpxA-like enzymes"/>
    <property type="match status" value="1"/>
</dbReference>
<dbReference type="PANTHER" id="PTHR23416">
    <property type="entry name" value="SIALIC ACID SYNTHASE-RELATED"/>
    <property type="match status" value="1"/>
</dbReference>
<dbReference type="Pfam" id="PF00132">
    <property type="entry name" value="Hexapep"/>
    <property type="match status" value="1"/>
</dbReference>
<evidence type="ECO:0000313" key="4">
    <source>
        <dbReference type="Proteomes" id="UP000460412"/>
    </source>
</evidence>
<dbReference type="GO" id="GO:0016746">
    <property type="term" value="F:acyltransferase activity"/>
    <property type="evidence" value="ECO:0007669"/>
    <property type="project" value="UniProtKB-KW"/>
</dbReference>
<protein>
    <submittedName>
        <fullName evidence="3">Acyltransferase</fullName>
    </submittedName>
</protein>
<dbReference type="InterPro" id="IPR051159">
    <property type="entry name" value="Hexapeptide_acetyltransf"/>
</dbReference>
<dbReference type="InterPro" id="IPR018357">
    <property type="entry name" value="Hexapep_transf_CS"/>
</dbReference>
<evidence type="ECO:0000256" key="2">
    <source>
        <dbReference type="ARBA" id="ARBA00022737"/>
    </source>
</evidence>
<dbReference type="EMBL" id="WUQX01000001">
    <property type="protein sequence ID" value="MXP76214.1"/>
    <property type="molecule type" value="Genomic_DNA"/>
</dbReference>
<evidence type="ECO:0000313" key="3">
    <source>
        <dbReference type="EMBL" id="MXP76214.1"/>
    </source>
</evidence>
<dbReference type="InterPro" id="IPR001451">
    <property type="entry name" value="Hexapep"/>
</dbReference>
<dbReference type="PROSITE" id="PS00101">
    <property type="entry name" value="HEXAPEP_TRANSFERASES"/>
    <property type="match status" value="1"/>
</dbReference>
<dbReference type="InterPro" id="IPR011004">
    <property type="entry name" value="Trimer_LpxA-like_sf"/>
</dbReference>
<sequence>MIQPNVCIFNGDKLTIGNNVSINENSYLECKGKVEIGNDVMIGHGVSILSNTHNYNRIDLPMNEQGESSEKIRIGNNVWIGAKATILMGIHIGDNAIVGAHALVNKDVPPNAIVGGVPAKILRMRR</sequence>
<gene>
    <name evidence="3" type="ORF">GN277_12665</name>
</gene>
<proteinExistence type="predicted"/>
<accession>A0A7X3MH10</accession>
<keyword evidence="4" id="KW-1185">Reference proteome</keyword>
<keyword evidence="1 3" id="KW-0808">Transferase</keyword>
<dbReference type="AlphaFoldDB" id="A0A7X3MH10"/>
<dbReference type="Gene3D" id="2.160.10.10">
    <property type="entry name" value="Hexapeptide repeat proteins"/>
    <property type="match status" value="1"/>
</dbReference>
<organism evidence="3 4">
    <name type="scientific">Sporofaciens musculi</name>
    <dbReference type="NCBI Taxonomy" id="2681861"/>
    <lineage>
        <taxon>Bacteria</taxon>
        <taxon>Bacillati</taxon>
        <taxon>Bacillota</taxon>
        <taxon>Clostridia</taxon>
        <taxon>Lachnospirales</taxon>
        <taxon>Lachnospiraceae</taxon>
        <taxon>Sporofaciens</taxon>
    </lineage>
</organism>
<keyword evidence="3" id="KW-0012">Acyltransferase</keyword>
<dbReference type="CDD" id="cd04647">
    <property type="entry name" value="LbH_MAT_like"/>
    <property type="match status" value="1"/>
</dbReference>
<comment type="caution">
    <text evidence="3">The sequence shown here is derived from an EMBL/GenBank/DDBJ whole genome shotgun (WGS) entry which is preliminary data.</text>
</comment>
<dbReference type="Proteomes" id="UP000460412">
    <property type="component" value="Unassembled WGS sequence"/>
</dbReference>
<evidence type="ECO:0000256" key="1">
    <source>
        <dbReference type="ARBA" id="ARBA00022679"/>
    </source>
</evidence>
<reference evidence="3 4" key="1">
    <citation type="submission" date="2019-12" db="EMBL/GenBank/DDBJ databases">
        <title>Sporaefaciens musculi gen. nov., sp. nov., a novel bacterium isolated from the caecum of an obese mouse.</title>
        <authorList>
            <person name="Rasmussen T.S."/>
            <person name="Streidl T."/>
            <person name="Hitch T.C.A."/>
            <person name="Wortmann E."/>
            <person name="Deptula P."/>
            <person name="Hansen M."/>
            <person name="Nielsen D.S."/>
            <person name="Clavel T."/>
            <person name="Vogensen F.K."/>
        </authorList>
    </citation>
    <scope>NUCLEOTIDE SEQUENCE [LARGE SCALE GENOMIC DNA]</scope>
    <source>
        <strain evidence="3 4">WCA-9-b2</strain>
    </source>
</reference>
<keyword evidence="2" id="KW-0677">Repeat</keyword>